<name>A0A2T0B005_9CLOT</name>
<protein>
    <submittedName>
        <fullName evidence="3">Putative teichuronic acid biosynthesis glycosyltransferase TuaC</fullName>
        <ecNumber evidence="3">2.4.-.-</ecNumber>
    </submittedName>
</protein>
<dbReference type="Pfam" id="PF13439">
    <property type="entry name" value="Glyco_transf_4"/>
    <property type="match status" value="1"/>
</dbReference>
<dbReference type="InterPro" id="IPR050194">
    <property type="entry name" value="Glycosyltransferase_grp1"/>
</dbReference>
<evidence type="ECO:0000313" key="4">
    <source>
        <dbReference type="Proteomes" id="UP000239706"/>
    </source>
</evidence>
<keyword evidence="4" id="KW-1185">Reference proteome</keyword>
<dbReference type="InterPro" id="IPR001296">
    <property type="entry name" value="Glyco_trans_1"/>
</dbReference>
<feature type="domain" description="Glycosyltransferase subfamily 4-like N-terminal" evidence="2">
    <location>
        <begin position="20"/>
        <end position="199"/>
    </location>
</feature>
<dbReference type="SUPFAM" id="SSF53756">
    <property type="entry name" value="UDP-Glycosyltransferase/glycogen phosphorylase"/>
    <property type="match status" value="1"/>
</dbReference>
<dbReference type="Gene3D" id="3.40.50.2000">
    <property type="entry name" value="Glycogen Phosphorylase B"/>
    <property type="match status" value="2"/>
</dbReference>
<dbReference type="EMBL" id="PVXO01000073">
    <property type="protein sequence ID" value="PRR76818.1"/>
    <property type="molecule type" value="Genomic_DNA"/>
</dbReference>
<accession>A0A2T0B005</accession>
<evidence type="ECO:0000259" key="2">
    <source>
        <dbReference type="Pfam" id="PF13439"/>
    </source>
</evidence>
<organism evidence="3 4">
    <name type="scientific">Clostridium liquoris</name>
    <dbReference type="NCBI Taxonomy" id="1289519"/>
    <lineage>
        <taxon>Bacteria</taxon>
        <taxon>Bacillati</taxon>
        <taxon>Bacillota</taxon>
        <taxon>Clostridia</taxon>
        <taxon>Eubacteriales</taxon>
        <taxon>Clostridiaceae</taxon>
        <taxon>Clostridium</taxon>
    </lineage>
</organism>
<dbReference type="OrthoDB" id="9795068at2"/>
<dbReference type="PANTHER" id="PTHR45947:SF3">
    <property type="entry name" value="SULFOQUINOVOSYL TRANSFERASE SQD2"/>
    <property type="match status" value="1"/>
</dbReference>
<dbReference type="RefSeq" id="WP_106064761.1">
    <property type="nucleotide sequence ID" value="NZ_PVXO01000073.1"/>
</dbReference>
<evidence type="ECO:0000259" key="1">
    <source>
        <dbReference type="Pfam" id="PF00534"/>
    </source>
</evidence>
<gene>
    <name evidence="3" type="primary">tuaC</name>
    <name evidence="3" type="ORF">CLLI_27480</name>
</gene>
<keyword evidence="3" id="KW-0808">Transferase</keyword>
<dbReference type="Pfam" id="PF00534">
    <property type="entry name" value="Glycos_transf_1"/>
    <property type="match status" value="1"/>
</dbReference>
<proteinExistence type="predicted"/>
<dbReference type="InterPro" id="IPR028098">
    <property type="entry name" value="Glyco_trans_4-like_N"/>
</dbReference>
<reference evidence="3 4" key="1">
    <citation type="submission" date="2018-03" db="EMBL/GenBank/DDBJ databases">
        <title>Genome sequence of Clostridium liquoris DSM 100320.</title>
        <authorList>
            <person name="Poehlein A."/>
            <person name="Daniel R."/>
        </authorList>
    </citation>
    <scope>NUCLEOTIDE SEQUENCE [LARGE SCALE GENOMIC DNA]</scope>
    <source>
        <strain evidence="3 4">DSM 100320</strain>
    </source>
</reference>
<evidence type="ECO:0000313" key="3">
    <source>
        <dbReference type="EMBL" id="PRR76818.1"/>
    </source>
</evidence>
<dbReference type="GO" id="GO:0016757">
    <property type="term" value="F:glycosyltransferase activity"/>
    <property type="evidence" value="ECO:0007669"/>
    <property type="project" value="UniProtKB-KW"/>
</dbReference>
<feature type="domain" description="Glycosyl transferase family 1" evidence="1">
    <location>
        <begin position="208"/>
        <end position="370"/>
    </location>
</feature>
<dbReference type="Proteomes" id="UP000239706">
    <property type="component" value="Unassembled WGS sequence"/>
</dbReference>
<keyword evidence="3" id="KW-0328">Glycosyltransferase</keyword>
<dbReference type="EC" id="2.4.-.-" evidence="3"/>
<dbReference type="PANTHER" id="PTHR45947">
    <property type="entry name" value="SULFOQUINOVOSYL TRANSFERASE SQD2"/>
    <property type="match status" value="1"/>
</dbReference>
<comment type="caution">
    <text evidence="3">The sequence shown here is derived from an EMBL/GenBank/DDBJ whole genome shotgun (WGS) entry which is preliminary data.</text>
</comment>
<dbReference type="AlphaFoldDB" id="A0A2T0B005"/>
<sequence>MKVLVISHMYPSTFNSMSGIFIHQQVKALIEQGCEVKVVSPVPWAAFPINRINHKWRAYSEIPYKVNMDSIEIYYPRYVEFPKGYLFHKSGVFMGLGIKKTIEDIYRNFKFEIIHSNVALPDGYGAMLVNEKYNVPHVVTIHGQDFQNTLNKNEKCRKALFKVLDRVDKIITVSSKLQRLVKDESFYSKIEVVNNGIDKTYLHNQCKDKKEKKHTIKILSVSNLIKTKGVDINIKAIAKLIAKYPDIEYEIIGEGPEKPRLVSLVNNLGLKGNVKFLGKLEHDIVMRHMASCDIFSLPSYSEGFGVVYIEAMSQGKTVIGVKGEGIEDAIIHGYNGFLVQREDVGDLTKTLDFLISNEKKRIEIGEIGKKTVEENFTWDINAKKVISIYDSLIK</sequence>